<feature type="signal peptide" evidence="7">
    <location>
        <begin position="1"/>
        <end position="40"/>
    </location>
</feature>
<evidence type="ECO:0000256" key="1">
    <source>
        <dbReference type="ARBA" id="ARBA00009009"/>
    </source>
</evidence>
<comment type="similarity">
    <text evidence="1 6">Belongs to the class-A beta-lactamase family.</text>
</comment>
<dbReference type="SUPFAM" id="SSF56601">
    <property type="entry name" value="beta-lactamase/transpeptidase-like"/>
    <property type="match status" value="1"/>
</dbReference>
<dbReference type="InterPro" id="IPR012338">
    <property type="entry name" value="Beta-lactam/transpept-like"/>
</dbReference>
<dbReference type="PROSITE" id="PS51318">
    <property type="entry name" value="TAT"/>
    <property type="match status" value="1"/>
</dbReference>
<keyword evidence="7" id="KW-0732">Signal</keyword>
<evidence type="ECO:0000256" key="3">
    <source>
        <dbReference type="ARBA" id="ARBA00018879"/>
    </source>
</evidence>
<dbReference type="PROSITE" id="PS00146">
    <property type="entry name" value="BETA_LACTAMASE_A"/>
    <property type="match status" value="1"/>
</dbReference>
<dbReference type="Gene3D" id="3.40.710.10">
    <property type="entry name" value="DD-peptidase/beta-lactamase superfamily"/>
    <property type="match status" value="1"/>
</dbReference>
<evidence type="ECO:0000256" key="4">
    <source>
        <dbReference type="ARBA" id="ARBA00022801"/>
    </source>
</evidence>
<evidence type="ECO:0000256" key="6">
    <source>
        <dbReference type="RuleBase" id="RU361140"/>
    </source>
</evidence>
<dbReference type="PRINTS" id="PR00118">
    <property type="entry name" value="BLACTAMASEA"/>
</dbReference>
<dbReference type="RefSeq" id="WP_044368702.1">
    <property type="nucleotide sequence ID" value="NZ_JRKI01000063.1"/>
</dbReference>
<feature type="chain" id="PRO_5002317629" description="Beta-lactamase" evidence="7">
    <location>
        <begin position="41"/>
        <end position="308"/>
    </location>
</feature>
<dbReference type="Proteomes" id="UP000032458">
    <property type="component" value="Unassembled WGS sequence"/>
</dbReference>
<comment type="caution">
    <text evidence="9">The sequence shown here is derived from an EMBL/GenBank/DDBJ whole genome shotgun (WGS) entry which is preliminary data.</text>
</comment>
<dbReference type="EMBL" id="JRKI01000063">
    <property type="protein sequence ID" value="KIZ13276.1"/>
    <property type="molecule type" value="Genomic_DNA"/>
</dbReference>
<proteinExistence type="inferred from homology"/>
<dbReference type="InterPro" id="IPR006311">
    <property type="entry name" value="TAT_signal"/>
</dbReference>
<feature type="domain" description="Beta-lactamase class A catalytic" evidence="8">
    <location>
        <begin position="64"/>
        <end position="281"/>
    </location>
</feature>
<keyword evidence="10" id="KW-1185">Reference proteome</keyword>
<dbReference type="EC" id="3.5.2.6" evidence="2 6"/>
<sequence length="308" mass="32944">MTTTPTGSTAPTALPRRALLATGTGLAAAGLLAAAPAATAAARHGRTTARLRHLEHQHHAVIGAFAHNLATGAQVRHRAHTRFPILSVFKTLAAAAVLRDLDHHGETLSRRIRYTRRDLVDNSPITSQHLADGMTVADLCDAALRYSDNTAGNLLLRQLGGPTAITRFCRSLGDPTTRLDRWETDLNSAEPWRRTDTTTPYAIAHCYGTLLTGRALDRRDRARLTDWLLHSTTSGERFRAGLPKDWTVADKTGSAGRYGAANDVGIAWAPDGAPVVLAVLTRKPGLPSAPYDNPLIAETAKVLASAVG</sequence>
<dbReference type="InterPro" id="IPR000871">
    <property type="entry name" value="Beta-lactam_class-A"/>
</dbReference>
<keyword evidence="5 6" id="KW-0046">Antibiotic resistance</keyword>
<dbReference type="InterPro" id="IPR045155">
    <property type="entry name" value="Beta-lactam_cat"/>
</dbReference>
<evidence type="ECO:0000256" key="7">
    <source>
        <dbReference type="SAM" id="SignalP"/>
    </source>
</evidence>
<dbReference type="GO" id="GO:0008800">
    <property type="term" value="F:beta-lactamase activity"/>
    <property type="evidence" value="ECO:0007669"/>
    <property type="project" value="UniProtKB-UniRule"/>
</dbReference>
<dbReference type="PATRIC" id="fig|1240678.4.peg.8117"/>
<accession>A0A0D7CB98</accession>
<dbReference type="PANTHER" id="PTHR35333:SF3">
    <property type="entry name" value="BETA-LACTAMASE-TYPE TRANSPEPTIDASE FOLD CONTAINING PROTEIN"/>
    <property type="match status" value="1"/>
</dbReference>
<dbReference type="AlphaFoldDB" id="A0A0D7CB98"/>
<organism evidence="9 10">
    <name type="scientific">Streptomyces natalensis ATCC 27448</name>
    <dbReference type="NCBI Taxonomy" id="1240678"/>
    <lineage>
        <taxon>Bacteria</taxon>
        <taxon>Bacillati</taxon>
        <taxon>Actinomycetota</taxon>
        <taxon>Actinomycetes</taxon>
        <taxon>Kitasatosporales</taxon>
        <taxon>Streptomycetaceae</taxon>
        <taxon>Streptomyces</taxon>
    </lineage>
</organism>
<comment type="catalytic activity">
    <reaction evidence="6">
        <text>a beta-lactam + H2O = a substituted beta-amino acid</text>
        <dbReference type="Rhea" id="RHEA:20401"/>
        <dbReference type="ChEBI" id="CHEBI:15377"/>
        <dbReference type="ChEBI" id="CHEBI:35627"/>
        <dbReference type="ChEBI" id="CHEBI:140347"/>
        <dbReference type="EC" id="3.5.2.6"/>
    </reaction>
</comment>
<dbReference type="NCBIfam" id="NF033103">
    <property type="entry name" value="bla_class_A"/>
    <property type="match status" value="1"/>
</dbReference>
<evidence type="ECO:0000313" key="10">
    <source>
        <dbReference type="Proteomes" id="UP000032458"/>
    </source>
</evidence>
<protein>
    <recommendedName>
        <fullName evidence="3 6">Beta-lactamase</fullName>
        <ecNumber evidence="2 6">3.5.2.6</ecNumber>
    </recommendedName>
</protein>
<dbReference type="InterPro" id="IPR023650">
    <property type="entry name" value="Beta-lactam_class-A_AS"/>
</dbReference>
<keyword evidence="4 6" id="KW-0378">Hydrolase</keyword>
<evidence type="ECO:0000256" key="2">
    <source>
        <dbReference type="ARBA" id="ARBA00012865"/>
    </source>
</evidence>
<dbReference type="PANTHER" id="PTHR35333">
    <property type="entry name" value="BETA-LACTAMASE"/>
    <property type="match status" value="1"/>
</dbReference>
<reference evidence="9 10" key="1">
    <citation type="submission" date="2014-09" db="EMBL/GenBank/DDBJ databases">
        <title>Draft genome sequence of Streptomyces natalensis ATCC 27448, producer of the antifungal pimaricin.</title>
        <authorList>
            <person name="Mendes M.V."/>
            <person name="Beites T."/>
            <person name="Pires S."/>
            <person name="Santos C.L."/>
            <person name="Moradas-Ferreira P."/>
        </authorList>
    </citation>
    <scope>NUCLEOTIDE SEQUENCE [LARGE SCALE GENOMIC DNA]</scope>
    <source>
        <strain evidence="9 10">ATCC 27448</strain>
    </source>
</reference>
<evidence type="ECO:0000259" key="8">
    <source>
        <dbReference type="Pfam" id="PF13354"/>
    </source>
</evidence>
<dbReference type="GO" id="GO:0030655">
    <property type="term" value="P:beta-lactam antibiotic catabolic process"/>
    <property type="evidence" value="ECO:0007669"/>
    <property type="project" value="InterPro"/>
</dbReference>
<gene>
    <name evidence="9" type="ORF">SNA_38095</name>
</gene>
<dbReference type="Pfam" id="PF13354">
    <property type="entry name" value="Beta-lactamase2"/>
    <property type="match status" value="1"/>
</dbReference>
<evidence type="ECO:0000256" key="5">
    <source>
        <dbReference type="ARBA" id="ARBA00023251"/>
    </source>
</evidence>
<name>A0A0D7CB98_9ACTN</name>
<dbReference type="GO" id="GO:0046677">
    <property type="term" value="P:response to antibiotic"/>
    <property type="evidence" value="ECO:0007669"/>
    <property type="project" value="UniProtKB-UniRule"/>
</dbReference>
<evidence type="ECO:0000313" key="9">
    <source>
        <dbReference type="EMBL" id="KIZ13276.1"/>
    </source>
</evidence>